<dbReference type="STRING" id="1457154.CAPSK01_002489"/>
<accession>A0A084XZK7</accession>
<sequence>MRMQGEGAMQRAAEASARSTFSPQSRARCSRTRCFHSRFHGFYMSITGILLRAIRCGLCGNSSSCFYLELCRSEDQTIIERQDFFNTMIVRNRDVQRIRAAKLGRELGNEVVC</sequence>
<evidence type="ECO:0000313" key="2">
    <source>
        <dbReference type="EMBL" id="KFB67901.1"/>
    </source>
</evidence>
<feature type="compositionally biased region" description="Polar residues" evidence="1">
    <location>
        <begin position="17"/>
        <end position="27"/>
    </location>
</feature>
<protein>
    <submittedName>
        <fullName evidence="2">Uncharacterized protein</fullName>
    </submittedName>
</protein>
<name>A0A084XZK7_9PROT</name>
<dbReference type="Proteomes" id="UP000019812">
    <property type="component" value="Unassembled WGS sequence"/>
</dbReference>
<evidence type="ECO:0000256" key="1">
    <source>
        <dbReference type="SAM" id="MobiDB-lite"/>
    </source>
</evidence>
<dbReference type="EMBL" id="JDSS02000024">
    <property type="protein sequence ID" value="KFB67901.1"/>
    <property type="molecule type" value="Genomic_DNA"/>
</dbReference>
<comment type="caution">
    <text evidence="2">The sequence shown here is derived from an EMBL/GenBank/DDBJ whole genome shotgun (WGS) entry which is preliminary data.</text>
</comment>
<proteinExistence type="predicted"/>
<reference evidence="2 3" key="1">
    <citation type="submission" date="2014-07" db="EMBL/GenBank/DDBJ databases">
        <title>Expanding our view of genomic diversity in Candidatus Accumulibacter clades.</title>
        <authorList>
            <person name="Skennerton C.T."/>
            <person name="Barr J.J."/>
            <person name="Slater F.R."/>
            <person name="Bond P.L."/>
            <person name="Tyson G.W."/>
        </authorList>
    </citation>
    <scope>NUCLEOTIDE SEQUENCE [LARGE SCALE GENOMIC DNA]</scope>
    <source>
        <strain evidence="3">SK-01</strain>
    </source>
</reference>
<dbReference type="AlphaFoldDB" id="A0A084XZK7"/>
<feature type="region of interest" description="Disordered" evidence="1">
    <location>
        <begin position="1"/>
        <end position="27"/>
    </location>
</feature>
<gene>
    <name evidence="2" type="ORF">CAPSK01_002489</name>
</gene>
<evidence type="ECO:0000313" key="3">
    <source>
        <dbReference type="Proteomes" id="UP000019812"/>
    </source>
</evidence>
<organism evidence="2 3">
    <name type="scientific">Candidatus Accumulibacter vicinus</name>
    <dbReference type="NCBI Taxonomy" id="2954382"/>
    <lineage>
        <taxon>Bacteria</taxon>
        <taxon>Pseudomonadati</taxon>
        <taxon>Pseudomonadota</taxon>
        <taxon>Betaproteobacteria</taxon>
        <taxon>Candidatus Accumulibacter</taxon>
    </lineage>
</organism>